<feature type="non-terminal residue" evidence="1">
    <location>
        <position position="1"/>
    </location>
</feature>
<protein>
    <submittedName>
        <fullName evidence="1">33275_t:CDS:1</fullName>
    </submittedName>
</protein>
<evidence type="ECO:0000313" key="1">
    <source>
        <dbReference type="EMBL" id="CAG8853959.1"/>
    </source>
</evidence>
<name>A0ABN7XIG3_GIGMA</name>
<dbReference type="Proteomes" id="UP000789901">
    <property type="component" value="Unassembled WGS sequence"/>
</dbReference>
<reference evidence="1 2" key="1">
    <citation type="submission" date="2021-06" db="EMBL/GenBank/DDBJ databases">
        <authorList>
            <person name="Kallberg Y."/>
            <person name="Tangrot J."/>
            <person name="Rosling A."/>
        </authorList>
    </citation>
    <scope>NUCLEOTIDE SEQUENCE [LARGE SCALE GENOMIC DNA]</scope>
    <source>
        <strain evidence="1 2">120-4 pot B 10/14</strain>
    </source>
</reference>
<keyword evidence="2" id="KW-1185">Reference proteome</keyword>
<comment type="caution">
    <text evidence="1">The sequence shown here is derived from an EMBL/GenBank/DDBJ whole genome shotgun (WGS) entry which is preliminary data.</text>
</comment>
<feature type="non-terminal residue" evidence="1">
    <location>
        <position position="89"/>
    </location>
</feature>
<gene>
    <name evidence="1" type="ORF">GMARGA_LOCUS42780</name>
</gene>
<proteinExistence type="predicted"/>
<organism evidence="1 2">
    <name type="scientific">Gigaspora margarita</name>
    <dbReference type="NCBI Taxonomy" id="4874"/>
    <lineage>
        <taxon>Eukaryota</taxon>
        <taxon>Fungi</taxon>
        <taxon>Fungi incertae sedis</taxon>
        <taxon>Mucoromycota</taxon>
        <taxon>Glomeromycotina</taxon>
        <taxon>Glomeromycetes</taxon>
        <taxon>Diversisporales</taxon>
        <taxon>Gigasporaceae</taxon>
        <taxon>Gigaspora</taxon>
    </lineage>
</organism>
<dbReference type="EMBL" id="CAJVQB010131431">
    <property type="protein sequence ID" value="CAG8853959.1"/>
    <property type="molecule type" value="Genomic_DNA"/>
</dbReference>
<accession>A0ABN7XIG3</accession>
<sequence>VKFAVDFKQEERHFLVLSTWVLPLGFRTKHCKQDSECPCAGKNNKQSNILHQMKLSKQEQQNLQGRKVAMWVHINAIYESGSVTQAKCG</sequence>
<evidence type="ECO:0000313" key="2">
    <source>
        <dbReference type="Proteomes" id="UP000789901"/>
    </source>
</evidence>